<dbReference type="InterPro" id="IPR038422">
    <property type="entry name" value="Cut8/Sts1_sf"/>
</dbReference>
<reference evidence="5" key="1">
    <citation type="submission" date="2020-12" db="EMBL/GenBank/DDBJ databases">
        <title>Metabolic potential, ecology and presence of endohyphal bacteria is reflected in genomic diversity of Mucoromycotina.</title>
        <authorList>
            <person name="Muszewska A."/>
            <person name="Okrasinska A."/>
            <person name="Steczkiewicz K."/>
            <person name="Drgas O."/>
            <person name="Orlowska M."/>
            <person name="Perlinska-Lenart U."/>
            <person name="Aleksandrzak-Piekarczyk T."/>
            <person name="Szatraj K."/>
            <person name="Zielenkiewicz U."/>
            <person name="Pilsyk S."/>
            <person name="Malc E."/>
            <person name="Mieczkowski P."/>
            <person name="Kruszewska J.S."/>
            <person name="Biernat P."/>
            <person name="Pawlowska J."/>
        </authorList>
    </citation>
    <scope>NUCLEOTIDE SEQUENCE</scope>
    <source>
        <strain evidence="5">WA0000017839</strain>
    </source>
</reference>
<keyword evidence="3" id="KW-0653">Protein transport</keyword>
<sequence>MANMNNNNMQQQDLTRGRKRRNSEDEDMIECSSINKHQQRRSSKCLKISELKRHKSGVQKRSIRGALLETMDKDALINIINSLLKKQPEVRQEIMNYIPAPTILSSMNVLIDLEKKFMNSFPFNKNGPGRDDYTFSRVREYLADLIDTILQYANHFTSSQVFPSTCFSFLDHATHIAHRIPNWDNDENNALKRSLYQDLNDFWKLAIQTTSSNLRQGECYSPESVSEWAKSLAQHNSFTNGYYFTESVHEFTRQLGYMIGLPDTTEENSIMSIASSTTTTHIAPLKTTITTSIVGDRR</sequence>
<dbReference type="PANTHER" id="PTHR28032:SF1">
    <property type="entry name" value="FI02826P"/>
    <property type="match status" value="1"/>
</dbReference>
<feature type="compositionally biased region" description="Low complexity" evidence="4">
    <location>
        <begin position="1"/>
        <end position="12"/>
    </location>
</feature>
<evidence type="ECO:0000256" key="3">
    <source>
        <dbReference type="RuleBase" id="RU368013"/>
    </source>
</evidence>
<dbReference type="OrthoDB" id="10061064at2759"/>
<organism evidence="5 6">
    <name type="scientific">Mucor saturninus</name>
    <dbReference type="NCBI Taxonomy" id="64648"/>
    <lineage>
        <taxon>Eukaryota</taxon>
        <taxon>Fungi</taxon>
        <taxon>Fungi incertae sedis</taxon>
        <taxon>Mucoromycota</taxon>
        <taxon>Mucoromycotina</taxon>
        <taxon>Mucoromycetes</taxon>
        <taxon>Mucorales</taxon>
        <taxon>Mucorineae</taxon>
        <taxon>Mucoraceae</taxon>
        <taxon>Mucor</taxon>
    </lineage>
</organism>
<dbReference type="GO" id="GO:0031144">
    <property type="term" value="P:proteasome localization"/>
    <property type="evidence" value="ECO:0007669"/>
    <property type="project" value="UniProtKB-UniRule"/>
</dbReference>
<dbReference type="PANTHER" id="PTHR28032">
    <property type="entry name" value="FI02826P"/>
    <property type="match status" value="1"/>
</dbReference>
<dbReference type="GO" id="GO:0015031">
    <property type="term" value="P:protein transport"/>
    <property type="evidence" value="ECO:0007669"/>
    <property type="project" value="UniProtKB-UniRule"/>
</dbReference>
<keyword evidence="3" id="KW-0813">Transport</keyword>
<evidence type="ECO:0000256" key="4">
    <source>
        <dbReference type="SAM" id="MobiDB-lite"/>
    </source>
</evidence>
<name>A0A8H7R1Z0_9FUNG</name>
<dbReference type="GO" id="GO:0070628">
    <property type="term" value="F:proteasome binding"/>
    <property type="evidence" value="ECO:0007669"/>
    <property type="project" value="TreeGrafter"/>
</dbReference>
<gene>
    <name evidence="5" type="ORF">INT47_008833</name>
</gene>
<comment type="subcellular location">
    <subcellularLocation>
        <location evidence="3">Cytoplasm</location>
    </subcellularLocation>
    <subcellularLocation>
        <location evidence="3">Nucleus</location>
    </subcellularLocation>
</comment>
<comment type="caution">
    <text evidence="5">The sequence shown here is derived from an EMBL/GenBank/DDBJ whole genome shotgun (WGS) entry which is preliminary data.</text>
</comment>
<keyword evidence="6" id="KW-1185">Reference proteome</keyword>
<dbReference type="GO" id="GO:0005737">
    <property type="term" value="C:cytoplasm"/>
    <property type="evidence" value="ECO:0007669"/>
    <property type="project" value="UniProtKB-SubCell"/>
</dbReference>
<dbReference type="AlphaFoldDB" id="A0A8H7R1Z0"/>
<dbReference type="Proteomes" id="UP000603453">
    <property type="component" value="Unassembled WGS sequence"/>
</dbReference>
<dbReference type="InterPro" id="IPR013868">
    <property type="entry name" value="Cut8/Sts1_fam"/>
</dbReference>
<accession>A0A8H7R1Z0</accession>
<dbReference type="Pfam" id="PF08559">
    <property type="entry name" value="Cut8"/>
    <property type="match status" value="1"/>
</dbReference>
<evidence type="ECO:0000313" key="6">
    <source>
        <dbReference type="Proteomes" id="UP000603453"/>
    </source>
</evidence>
<dbReference type="GO" id="GO:0031965">
    <property type="term" value="C:nuclear membrane"/>
    <property type="evidence" value="ECO:0007669"/>
    <property type="project" value="TreeGrafter"/>
</dbReference>
<dbReference type="Gene3D" id="1.20.58.1590">
    <property type="entry name" value="Tethering factor for nuclear proteasome Cut8/Sts1"/>
    <property type="match status" value="1"/>
</dbReference>
<comment type="subunit">
    <text evidence="3">Binds the proteasome.</text>
</comment>
<keyword evidence="3" id="KW-0963">Cytoplasm</keyword>
<protein>
    <recommendedName>
        <fullName evidence="3">Tethering factor for nuclear proteasome STS1</fullName>
    </recommendedName>
</protein>
<evidence type="ECO:0000313" key="5">
    <source>
        <dbReference type="EMBL" id="KAG2202362.1"/>
    </source>
</evidence>
<evidence type="ECO:0000256" key="1">
    <source>
        <dbReference type="ARBA" id="ARBA00006199"/>
    </source>
</evidence>
<dbReference type="EMBL" id="JAEPRD010000061">
    <property type="protein sequence ID" value="KAG2202362.1"/>
    <property type="molecule type" value="Genomic_DNA"/>
</dbReference>
<keyword evidence="2 3" id="KW-0539">Nucleus</keyword>
<comment type="function">
    <text evidence="3">Involved in ubiquitin-mediated protein degradation. Regulatory factor in the ubiquitin/proteasome pathway that controls the turnover of proteasome substrates. Targets proteasomes to the nucleus and facilitates the degradation of nuclear proteins.</text>
</comment>
<dbReference type="GO" id="GO:0071630">
    <property type="term" value="P:nuclear protein quality control by the ubiquitin-proteasome system"/>
    <property type="evidence" value="ECO:0007669"/>
    <property type="project" value="UniProtKB-UniRule"/>
</dbReference>
<feature type="region of interest" description="Disordered" evidence="4">
    <location>
        <begin position="1"/>
        <end position="36"/>
    </location>
</feature>
<evidence type="ECO:0000256" key="2">
    <source>
        <dbReference type="ARBA" id="ARBA00023242"/>
    </source>
</evidence>
<proteinExistence type="inferred from homology"/>
<comment type="similarity">
    <text evidence="1 3">Belongs to the cut8/STS1 family.</text>
</comment>